<name>A0A1C3WWJ3_9HYPH</name>
<keyword evidence="2" id="KW-1185">Reference proteome</keyword>
<accession>A0A1C3WWJ3</accession>
<dbReference type="STRING" id="411945.GA0061102_10441"/>
<dbReference type="Proteomes" id="UP000199435">
    <property type="component" value="Unassembled WGS sequence"/>
</dbReference>
<evidence type="ECO:0000313" key="2">
    <source>
        <dbReference type="Proteomes" id="UP000199435"/>
    </source>
</evidence>
<reference evidence="2" key="1">
    <citation type="submission" date="2016-08" db="EMBL/GenBank/DDBJ databases">
        <authorList>
            <person name="Varghese N."/>
            <person name="Submissions Spin"/>
        </authorList>
    </citation>
    <scope>NUCLEOTIDE SEQUENCE [LARGE SCALE GENOMIC DNA]</scope>
    <source>
        <strain evidence="2">HAMBI 2971</strain>
    </source>
</reference>
<proteinExistence type="predicted"/>
<evidence type="ECO:0000313" key="1">
    <source>
        <dbReference type="EMBL" id="SCB44387.1"/>
    </source>
</evidence>
<organism evidence="1 2">
    <name type="scientific">Rhizobium miluonense</name>
    <dbReference type="NCBI Taxonomy" id="411945"/>
    <lineage>
        <taxon>Bacteria</taxon>
        <taxon>Pseudomonadati</taxon>
        <taxon>Pseudomonadota</taxon>
        <taxon>Alphaproteobacteria</taxon>
        <taxon>Hyphomicrobiales</taxon>
        <taxon>Rhizobiaceae</taxon>
        <taxon>Rhizobium/Agrobacterium group</taxon>
        <taxon>Rhizobium</taxon>
    </lineage>
</organism>
<dbReference type="AlphaFoldDB" id="A0A1C3WWJ3"/>
<sequence>MFCYRECLLKMSTTFRLASRGAFRGCEMGMVIAVGRLSARSNSVITGRKARKFCTIIPGRLDQKAEIVEGADQSSQYFEFFVKIDRSGSCRLL</sequence>
<dbReference type="EMBL" id="FMAH01000044">
    <property type="protein sequence ID" value="SCB44387.1"/>
    <property type="molecule type" value="Genomic_DNA"/>
</dbReference>
<gene>
    <name evidence="1" type="ORF">GA0061102_10441</name>
</gene>
<protein>
    <submittedName>
        <fullName evidence="1">Uncharacterized protein</fullName>
    </submittedName>
</protein>